<evidence type="ECO:0000313" key="3">
    <source>
        <dbReference type="Proteomes" id="UP000004578"/>
    </source>
</evidence>
<comment type="caution">
    <text evidence="2">The sequence shown here is derived from an EMBL/GenBank/DDBJ whole genome shotgun (WGS) entry which is preliminary data.</text>
</comment>
<dbReference type="Pfam" id="PF10103">
    <property type="entry name" value="Zincin_2"/>
    <property type="match status" value="1"/>
</dbReference>
<keyword evidence="3" id="KW-1185">Reference proteome</keyword>
<evidence type="ECO:0000313" key="2">
    <source>
        <dbReference type="EMBL" id="EJF46037.1"/>
    </source>
</evidence>
<dbReference type="OrthoDB" id="8478472at2"/>
<protein>
    <submittedName>
        <fullName evidence="2">Putative hydrolase</fullName>
    </submittedName>
</protein>
<dbReference type="PANTHER" id="PTHR39420:SF2">
    <property type="entry name" value="HYDROLASE"/>
    <property type="match status" value="1"/>
</dbReference>
<keyword evidence="2" id="KW-0378">Hydrolase</keyword>
<evidence type="ECO:0000256" key="1">
    <source>
        <dbReference type="SAM" id="MobiDB-lite"/>
    </source>
</evidence>
<dbReference type="PATRIC" id="fig|1125717.3.peg.1023"/>
<dbReference type="Gene3D" id="1.20.150.30">
    <property type="entry name" value="Zincin-like metallopeptidase, N-terminal domain"/>
    <property type="match status" value="1"/>
</dbReference>
<accession>J0NMP5</accession>
<sequence>MSDESDGTPFDDFLRNLLGDEAGEEAARAMRAQGFDPSSMPAEYSDPAHLEQVLNQFRFIMSTTSGPVNWGLVEGAAKQQAFTAGDPHPCASEAAAAKQAMTVADLWLDTVTDFSAGPAERQAWSRAQWIDATLPMWKRICEPVAANVSRALSAALADQMGDGGDLPAGVAAMLGQTQEMMPKLSAMMFASQIGRALSALAQEAIGSYDVGIPLAPAGTTALLPHNIAAFSEGLDIDFTEVRQFMAVREAAHRRLFASVPWLSGDLLRAVEAYSAEIAIDPTAIAQAASSVDPSDPESIERALSGGVFAISVTEAQHRALTRLETLLALIEGWVEVVTAAATAPYLPHSDQLREMMRRRRASGSPAEEVLGRLIGLKMRPRRARGAASIFSLVAADGTATARDALWSHPDMVPTMNELDSPDTFLTIRQAALEQDADIDAALNSLLDGTMGWAEGLSPQDDPEAETLREAGFAPQRTDAGNDEAPRSPGSPEDGGADPSAPEASSGEEQDGTGPGSPGQ</sequence>
<dbReference type="SUPFAM" id="SSF55486">
    <property type="entry name" value="Metalloproteases ('zincins'), catalytic domain"/>
    <property type="match status" value="1"/>
</dbReference>
<dbReference type="RefSeq" id="WP_005869932.1">
    <property type="nucleotide sequence ID" value="NZ_AKFS01000156.1"/>
</dbReference>
<dbReference type="Proteomes" id="UP000004578">
    <property type="component" value="Unassembled WGS sequence"/>
</dbReference>
<dbReference type="InterPro" id="IPR018766">
    <property type="entry name" value="Zinicin_2"/>
</dbReference>
<proteinExistence type="predicted"/>
<dbReference type="NCBIfam" id="TIGR03624">
    <property type="entry name" value="putative hydrolase"/>
    <property type="match status" value="1"/>
</dbReference>
<dbReference type="AlphaFoldDB" id="J0NMP5"/>
<gene>
    <name evidence="2" type="ORF">HMPREF1317_2044</name>
</gene>
<dbReference type="EMBL" id="AKFS01000156">
    <property type="protein sequence ID" value="EJF46037.1"/>
    <property type="molecule type" value="Genomic_DNA"/>
</dbReference>
<reference evidence="2 3" key="1">
    <citation type="submission" date="2012-05" db="EMBL/GenBank/DDBJ databases">
        <authorList>
            <person name="Harkins D.M."/>
            <person name="Madupu R."/>
            <person name="Durkin A.S."/>
            <person name="Torralba M."/>
            <person name="Methe B."/>
            <person name="Sutton G.G."/>
            <person name="Nelson K.E."/>
        </authorList>
    </citation>
    <scope>NUCLEOTIDE SEQUENCE [LARGE SCALE GENOMIC DNA]</scope>
    <source>
        <strain evidence="2 3">F0490</strain>
    </source>
</reference>
<organism evidence="2 3">
    <name type="scientific">Schaalia georgiae F0490</name>
    <dbReference type="NCBI Taxonomy" id="1125717"/>
    <lineage>
        <taxon>Bacteria</taxon>
        <taxon>Bacillati</taxon>
        <taxon>Actinomycetota</taxon>
        <taxon>Actinomycetes</taxon>
        <taxon>Actinomycetales</taxon>
        <taxon>Actinomycetaceae</taxon>
        <taxon>Schaalia</taxon>
    </lineage>
</organism>
<feature type="region of interest" description="Disordered" evidence="1">
    <location>
        <begin position="453"/>
        <end position="519"/>
    </location>
</feature>
<dbReference type="PANTHER" id="PTHR39420">
    <property type="match status" value="1"/>
</dbReference>
<name>J0NMP5_9ACTO</name>
<dbReference type="InterPro" id="IPR042271">
    <property type="entry name" value="Zinicin_2_N"/>
</dbReference>
<dbReference type="GO" id="GO:0016787">
    <property type="term" value="F:hydrolase activity"/>
    <property type="evidence" value="ECO:0007669"/>
    <property type="project" value="UniProtKB-KW"/>
</dbReference>